<feature type="compositionally biased region" description="Low complexity" evidence="1">
    <location>
        <begin position="282"/>
        <end position="294"/>
    </location>
</feature>
<organism evidence="2 3">
    <name type="scientific">Streptomyces andamanensis</name>
    <dbReference type="NCBI Taxonomy" id="1565035"/>
    <lineage>
        <taxon>Bacteria</taxon>
        <taxon>Bacillati</taxon>
        <taxon>Actinomycetota</taxon>
        <taxon>Actinomycetes</taxon>
        <taxon>Kitasatosporales</taxon>
        <taxon>Streptomycetaceae</taxon>
        <taxon>Streptomyces</taxon>
    </lineage>
</organism>
<evidence type="ECO:0000256" key="1">
    <source>
        <dbReference type="SAM" id="MobiDB-lite"/>
    </source>
</evidence>
<proteinExistence type="predicted"/>
<sequence>MGRAVRRVGAEWARVYGAVRGPLLGRGPRAVPMTLAAVCLTALLYFAQHRPWGDALVRRTGVVRADDPLWRALLHTPLSLCVPAPDLPVWGALAQVLCVFGVAEICLGRPRTLAVAYAATLTGTLYARLGLALGPHRPLGLPPADAHVVDTGPSAAVVGLAVYVGLRHGAYLTAGAVTAAMAAEAALKDNLAGKEHLAAIAGAALLYAAPAALRRTPRRPPPPPPTTAAVAAAACGTACRAGAETGAGPGTGPGGVAGRGPGGRGGRVGRGGGSGRAGGVCAGTEPGSAAAAAGPGPGTASGRGAAVWVRAGTGARSTAGVTPSAEPRSAPGSGSASGPQLPP</sequence>
<evidence type="ECO:0008006" key="4">
    <source>
        <dbReference type="Google" id="ProtNLM"/>
    </source>
</evidence>
<evidence type="ECO:0000313" key="2">
    <source>
        <dbReference type="EMBL" id="MFC4332139.1"/>
    </source>
</evidence>
<protein>
    <recommendedName>
        <fullName evidence="4">Integral membrane protein</fullName>
    </recommendedName>
</protein>
<comment type="caution">
    <text evidence="2">The sequence shown here is derived from an EMBL/GenBank/DDBJ whole genome shotgun (WGS) entry which is preliminary data.</text>
</comment>
<reference evidence="3" key="1">
    <citation type="journal article" date="2019" name="Int. J. Syst. Evol. Microbiol.">
        <title>The Global Catalogue of Microorganisms (GCM) 10K type strain sequencing project: providing services to taxonomists for standard genome sequencing and annotation.</title>
        <authorList>
            <consortium name="The Broad Institute Genomics Platform"/>
            <consortium name="The Broad Institute Genome Sequencing Center for Infectious Disease"/>
            <person name="Wu L."/>
            <person name="Ma J."/>
        </authorList>
    </citation>
    <scope>NUCLEOTIDE SEQUENCE [LARGE SCALE GENOMIC DNA]</scope>
    <source>
        <strain evidence="3">PCU 347</strain>
    </source>
</reference>
<name>A0ABV8TN59_9ACTN</name>
<keyword evidence="3" id="KW-1185">Reference proteome</keyword>
<gene>
    <name evidence="2" type="ORF">ACFPC0_31115</name>
</gene>
<accession>A0ABV8TN59</accession>
<dbReference type="Proteomes" id="UP001595824">
    <property type="component" value="Unassembled WGS sequence"/>
</dbReference>
<feature type="compositionally biased region" description="Gly residues" evidence="1">
    <location>
        <begin position="245"/>
        <end position="281"/>
    </location>
</feature>
<feature type="region of interest" description="Disordered" evidence="1">
    <location>
        <begin position="244"/>
        <end position="343"/>
    </location>
</feature>
<feature type="compositionally biased region" description="Low complexity" evidence="1">
    <location>
        <begin position="323"/>
        <end position="343"/>
    </location>
</feature>
<dbReference type="EMBL" id="JBHSDP010000027">
    <property type="protein sequence ID" value="MFC4332139.1"/>
    <property type="molecule type" value="Genomic_DNA"/>
</dbReference>
<evidence type="ECO:0000313" key="3">
    <source>
        <dbReference type="Proteomes" id="UP001595824"/>
    </source>
</evidence>
<dbReference type="RefSeq" id="WP_381743681.1">
    <property type="nucleotide sequence ID" value="NZ_JBHSDP010000027.1"/>
</dbReference>